<evidence type="ECO:0000259" key="7">
    <source>
        <dbReference type="PROSITE" id="PS50811"/>
    </source>
</evidence>
<dbReference type="SUPFAM" id="SSF118290">
    <property type="entry name" value="WRKY DNA-binding domain"/>
    <property type="match status" value="1"/>
</dbReference>
<dbReference type="OrthoDB" id="662136at2759"/>
<sequence>MEGDQRWCFGSSSNNWDLHAVVRFACGGGGRVTPPPASDESFFSLLPPPPLPPPHKDEQMDAAAWQPLPADPSPPSKISASRPSSPRRSLTRRSQRRQETKRRPSSRRPNHELQFPATTAAAPTRSKRKKKKSHVSKEVTRVPAGAPSPDPWAWRKYGQKPIKGSPYPRGYYRCSTDKDCKARKQVEQCRTDHTTLIVSYTGEHSHPVPLHRNSLAGTTRNKPQPPASTSPGEEPPHPEVAPPASSADPDTKTKQQGSPSASAGLSPTTPLLCPPAGVEHEEEDEEEAVAASLLLEDAEMEGGDDVLLFLKPAPGPDNGSGCKEDTMLLPEPNETDLGPGNGGGCWDWEDDVKLSATTSLSRTSMNIAEEKFLVTCTGLSPWEAAASSWA</sequence>
<evidence type="ECO:0000256" key="3">
    <source>
        <dbReference type="ARBA" id="ARBA00023125"/>
    </source>
</evidence>
<dbReference type="AlphaFoldDB" id="A0A3L6PDU3"/>
<organism evidence="8 9">
    <name type="scientific">Panicum miliaceum</name>
    <name type="common">Proso millet</name>
    <name type="synonym">Broomcorn millet</name>
    <dbReference type="NCBI Taxonomy" id="4540"/>
    <lineage>
        <taxon>Eukaryota</taxon>
        <taxon>Viridiplantae</taxon>
        <taxon>Streptophyta</taxon>
        <taxon>Embryophyta</taxon>
        <taxon>Tracheophyta</taxon>
        <taxon>Spermatophyta</taxon>
        <taxon>Magnoliopsida</taxon>
        <taxon>Liliopsida</taxon>
        <taxon>Poales</taxon>
        <taxon>Poaceae</taxon>
        <taxon>PACMAD clade</taxon>
        <taxon>Panicoideae</taxon>
        <taxon>Panicodae</taxon>
        <taxon>Paniceae</taxon>
        <taxon>Panicinae</taxon>
        <taxon>Panicum</taxon>
        <taxon>Panicum sect. Panicum</taxon>
    </lineage>
</organism>
<keyword evidence="2" id="KW-0805">Transcription regulation</keyword>
<gene>
    <name evidence="8" type="ORF">C2845_PM10G11790</name>
</gene>
<feature type="compositionally biased region" description="Polar residues" evidence="6">
    <location>
        <begin position="254"/>
        <end position="269"/>
    </location>
</feature>
<dbReference type="InterPro" id="IPR003657">
    <property type="entry name" value="WRKY_dom"/>
</dbReference>
<dbReference type="SMART" id="SM00774">
    <property type="entry name" value="WRKY"/>
    <property type="match status" value="1"/>
</dbReference>
<feature type="region of interest" description="Disordered" evidence="6">
    <location>
        <begin position="29"/>
        <end position="170"/>
    </location>
</feature>
<comment type="caution">
    <text evidence="8">The sequence shown here is derived from an EMBL/GenBank/DDBJ whole genome shotgun (WGS) entry which is preliminary data.</text>
</comment>
<feature type="region of interest" description="Disordered" evidence="6">
    <location>
        <begin position="199"/>
        <end position="288"/>
    </location>
</feature>
<evidence type="ECO:0000313" key="8">
    <source>
        <dbReference type="EMBL" id="RLM54576.1"/>
    </source>
</evidence>
<comment type="subcellular location">
    <subcellularLocation>
        <location evidence="1">Nucleus</location>
    </subcellularLocation>
</comment>
<evidence type="ECO:0000256" key="4">
    <source>
        <dbReference type="ARBA" id="ARBA00023163"/>
    </source>
</evidence>
<accession>A0A3L6PDU3</accession>
<dbReference type="GO" id="GO:0005634">
    <property type="term" value="C:nucleus"/>
    <property type="evidence" value="ECO:0007669"/>
    <property type="project" value="UniProtKB-SubCell"/>
</dbReference>
<keyword evidence="9" id="KW-1185">Reference proteome</keyword>
<name>A0A3L6PDU3_PANMI</name>
<dbReference type="PANTHER" id="PTHR32096:SF57">
    <property type="entry name" value="WRKY DNA-BINDING DOMAIN SUPERFAMILY PROTEIN-RELATED"/>
    <property type="match status" value="1"/>
</dbReference>
<protein>
    <submittedName>
        <fullName evidence="8">WRKY transcription factor 22-like</fullName>
    </submittedName>
</protein>
<evidence type="ECO:0000256" key="5">
    <source>
        <dbReference type="ARBA" id="ARBA00023242"/>
    </source>
</evidence>
<dbReference type="Gene3D" id="2.20.25.80">
    <property type="entry name" value="WRKY domain"/>
    <property type="match status" value="1"/>
</dbReference>
<feature type="compositionally biased region" description="Low complexity" evidence="6">
    <location>
        <begin position="76"/>
        <end position="88"/>
    </location>
</feature>
<evidence type="ECO:0000313" key="9">
    <source>
        <dbReference type="Proteomes" id="UP000275267"/>
    </source>
</evidence>
<keyword evidence="5" id="KW-0539">Nucleus</keyword>
<dbReference type="STRING" id="4540.A0A3L6PDU3"/>
<dbReference type="Proteomes" id="UP000275267">
    <property type="component" value="Unassembled WGS sequence"/>
</dbReference>
<dbReference type="GO" id="GO:0003700">
    <property type="term" value="F:DNA-binding transcription factor activity"/>
    <property type="evidence" value="ECO:0007669"/>
    <property type="project" value="InterPro"/>
</dbReference>
<dbReference type="PROSITE" id="PS50811">
    <property type="entry name" value="WRKY"/>
    <property type="match status" value="1"/>
</dbReference>
<feature type="compositionally biased region" description="Basic residues" evidence="6">
    <location>
        <begin position="125"/>
        <end position="134"/>
    </location>
</feature>
<feature type="domain" description="WRKY" evidence="7">
    <location>
        <begin position="150"/>
        <end position="209"/>
    </location>
</feature>
<keyword evidence="4" id="KW-0804">Transcription</keyword>
<evidence type="ECO:0000256" key="2">
    <source>
        <dbReference type="ARBA" id="ARBA00023015"/>
    </source>
</evidence>
<evidence type="ECO:0000256" key="6">
    <source>
        <dbReference type="SAM" id="MobiDB-lite"/>
    </source>
</evidence>
<evidence type="ECO:0000256" key="1">
    <source>
        <dbReference type="ARBA" id="ARBA00004123"/>
    </source>
</evidence>
<dbReference type="InterPro" id="IPR036576">
    <property type="entry name" value="WRKY_dom_sf"/>
</dbReference>
<proteinExistence type="predicted"/>
<dbReference type="Pfam" id="PF03106">
    <property type="entry name" value="WRKY"/>
    <property type="match status" value="1"/>
</dbReference>
<dbReference type="GO" id="GO:0000976">
    <property type="term" value="F:transcription cis-regulatory region binding"/>
    <property type="evidence" value="ECO:0007669"/>
    <property type="project" value="TreeGrafter"/>
</dbReference>
<dbReference type="EMBL" id="PQIB02000018">
    <property type="protein sequence ID" value="RLM54576.1"/>
    <property type="molecule type" value="Genomic_DNA"/>
</dbReference>
<reference evidence="9" key="1">
    <citation type="journal article" date="2019" name="Nat. Commun.">
        <title>The genome of broomcorn millet.</title>
        <authorList>
            <person name="Zou C."/>
            <person name="Miki D."/>
            <person name="Li D."/>
            <person name="Tang Q."/>
            <person name="Xiao L."/>
            <person name="Rajput S."/>
            <person name="Deng P."/>
            <person name="Jia W."/>
            <person name="Huang R."/>
            <person name="Zhang M."/>
            <person name="Sun Y."/>
            <person name="Hu J."/>
            <person name="Fu X."/>
            <person name="Schnable P.S."/>
            <person name="Li F."/>
            <person name="Zhang H."/>
            <person name="Feng B."/>
            <person name="Zhu X."/>
            <person name="Liu R."/>
            <person name="Schnable J.C."/>
            <person name="Zhu J.-K."/>
            <person name="Zhang H."/>
        </authorList>
    </citation>
    <scope>NUCLEOTIDE SEQUENCE [LARGE SCALE GENOMIC DNA]</scope>
</reference>
<dbReference type="PANTHER" id="PTHR32096">
    <property type="entry name" value="WRKY TRANSCRIPTION FACTOR 30-RELATED-RELATED"/>
    <property type="match status" value="1"/>
</dbReference>
<dbReference type="InterPro" id="IPR044810">
    <property type="entry name" value="WRKY_plant"/>
</dbReference>
<keyword evidence="3" id="KW-0238">DNA-binding</keyword>